<gene>
    <name evidence="3" type="ORF">EDD74_103122</name>
    <name evidence="2" type="ORF">FAEUMB_24530</name>
</gene>
<dbReference type="EMBL" id="BHEO01000008">
    <property type="protein sequence ID" value="GBU05912.1"/>
    <property type="molecule type" value="Genomic_DNA"/>
</dbReference>
<comment type="caution">
    <text evidence="3">The sequence shown here is derived from an EMBL/GenBank/DDBJ whole genome shotgun (WGS) entry which is preliminary data.</text>
</comment>
<feature type="transmembrane region" description="Helical" evidence="1">
    <location>
        <begin position="113"/>
        <end position="132"/>
    </location>
</feature>
<feature type="transmembrane region" description="Helical" evidence="1">
    <location>
        <begin position="12"/>
        <end position="34"/>
    </location>
</feature>
<evidence type="ECO:0000313" key="2">
    <source>
        <dbReference type="EMBL" id="GBU05912.1"/>
    </source>
</evidence>
<evidence type="ECO:0000313" key="4">
    <source>
        <dbReference type="Proteomes" id="UP000294613"/>
    </source>
</evidence>
<dbReference type="EMBL" id="SLZV01000003">
    <property type="protein sequence ID" value="TCS69672.1"/>
    <property type="molecule type" value="Genomic_DNA"/>
</dbReference>
<proteinExistence type="predicted"/>
<accession>A0A4R3JTI8</accession>
<dbReference type="InterPro" id="IPR051203">
    <property type="entry name" value="Polysaccharide_Synthase-Rel"/>
</dbReference>
<keyword evidence="5" id="KW-1185">Reference proteome</keyword>
<dbReference type="PANTHER" id="PTHR43318:SF2">
    <property type="entry name" value="UDP-N-ACETYLGLUCOSAMINE 4,6-DEHYDRATASE (INVERTING)"/>
    <property type="match status" value="1"/>
</dbReference>
<keyword evidence="1" id="KW-1133">Transmembrane helix</keyword>
<dbReference type="Proteomes" id="UP000702954">
    <property type="component" value="Unassembled WGS sequence"/>
</dbReference>
<evidence type="ECO:0000313" key="3">
    <source>
        <dbReference type="EMBL" id="TCS69672.1"/>
    </source>
</evidence>
<name>A0A4R3JTI8_9FIRM</name>
<evidence type="ECO:0008006" key="6">
    <source>
        <dbReference type="Google" id="ProtNLM"/>
    </source>
</evidence>
<evidence type="ECO:0000313" key="5">
    <source>
        <dbReference type="Proteomes" id="UP000702954"/>
    </source>
</evidence>
<dbReference type="Gene3D" id="3.40.50.720">
    <property type="entry name" value="NAD(P)-binding Rossmann-like Domain"/>
    <property type="match status" value="1"/>
</dbReference>
<organism evidence="3 4">
    <name type="scientific">Faecalimonas umbilicata</name>
    <dbReference type="NCBI Taxonomy" id="1912855"/>
    <lineage>
        <taxon>Bacteria</taxon>
        <taxon>Bacillati</taxon>
        <taxon>Bacillota</taxon>
        <taxon>Clostridia</taxon>
        <taxon>Lachnospirales</taxon>
        <taxon>Lachnospiraceae</taxon>
        <taxon>Faecalimonas</taxon>
    </lineage>
</organism>
<feature type="transmembrane region" description="Helical" evidence="1">
    <location>
        <begin position="54"/>
        <end position="72"/>
    </location>
</feature>
<reference evidence="2 5" key="1">
    <citation type="journal article" date="2018" name="Int. J. Syst. Evol. Microbiol.">
        <title>Draft Genome Sequence of Faecalimonas umbilicata JCM 30896T, an Acetate-Producing Bacterium Isolated from Human Feces.</title>
        <authorList>
            <person name="Sakamoto M."/>
            <person name="Ikeyama N."/>
            <person name="Yuki M."/>
            <person name="Ohkuma M."/>
        </authorList>
    </citation>
    <scope>NUCLEOTIDE SEQUENCE [LARGE SCALE GENOMIC DNA]</scope>
    <source>
        <strain evidence="2 5">EGH7</strain>
    </source>
</reference>
<dbReference type="Proteomes" id="UP000294613">
    <property type="component" value="Unassembled WGS sequence"/>
</dbReference>
<keyword evidence="1" id="KW-0472">Membrane</keyword>
<evidence type="ECO:0000256" key="1">
    <source>
        <dbReference type="SAM" id="Phobius"/>
    </source>
</evidence>
<dbReference type="PANTHER" id="PTHR43318">
    <property type="entry name" value="UDP-N-ACETYLGLUCOSAMINE 4,6-DEHYDRATASE"/>
    <property type="match status" value="1"/>
</dbReference>
<feature type="transmembrane region" description="Helical" evidence="1">
    <location>
        <begin position="84"/>
        <end position="107"/>
    </location>
</feature>
<dbReference type="AlphaFoldDB" id="A0A4R3JTI8"/>
<keyword evidence="1" id="KW-0812">Transmembrane</keyword>
<reference evidence="3 4" key="2">
    <citation type="submission" date="2019-03" db="EMBL/GenBank/DDBJ databases">
        <title>Genomic Encyclopedia of Type Strains, Phase IV (KMG-IV): sequencing the most valuable type-strain genomes for metagenomic binning, comparative biology and taxonomic classification.</title>
        <authorList>
            <person name="Goeker M."/>
        </authorList>
    </citation>
    <scope>NUCLEOTIDE SEQUENCE [LARGE SCALE GENOMIC DNA]</scope>
    <source>
        <strain evidence="3 4">DSM 103426</strain>
    </source>
</reference>
<protein>
    <recommendedName>
        <fullName evidence="6">CoA-binding protein</fullName>
    </recommendedName>
</protein>
<sequence length="209" mass="24076">MKKTEKHALTVRIALLVMLDILFMQVASFGSLWIRHEFDFQAVEETFIHTVWRYMPLNILVTLAVFSMFHLYTSLWKYASITELSCIVAAVAISSLLHVLGMAVMGLEMFKSYLLLYFLLFLSMVVGLRFSYRFFRFVRNKCNRGMAEKRENVMIIGAGDAGAAIIKENRLSKAATRKVCCLIDKDPKKWGSIFLDVRLSVGRTRLWNL</sequence>